<evidence type="ECO:0000256" key="1">
    <source>
        <dbReference type="SAM" id="Phobius"/>
    </source>
</evidence>
<accession>A0AAN5DGI9</accession>
<reference evidence="4" key="1">
    <citation type="submission" date="2022-10" db="EMBL/GenBank/DDBJ databases">
        <title>Genome assembly of Pristionchus species.</title>
        <authorList>
            <person name="Yoshida K."/>
            <person name="Sommer R.J."/>
        </authorList>
    </citation>
    <scope>NUCLEOTIDE SEQUENCE [LARGE SCALE GENOMIC DNA]</scope>
    <source>
        <strain evidence="4">RS5460</strain>
    </source>
</reference>
<dbReference type="PANTHER" id="PTHR11161:SF0">
    <property type="entry name" value="O-ACYLTRANSFERASE LIKE PROTEIN"/>
    <property type="match status" value="1"/>
</dbReference>
<gene>
    <name evidence="3" type="ORF">PMAYCL1PPCAC_32297</name>
</gene>
<keyword evidence="1" id="KW-0472">Membrane</keyword>
<feature type="signal peptide" evidence="2">
    <location>
        <begin position="1"/>
        <end position="24"/>
    </location>
</feature>
<evidence type="ECO:0008006" key="5">
    <source>
        <dbReference type="Google" id="ProtNLM"/>
    </source>
</evidence>
<dbReference type="Proteomes" id="UP001328107">
    <property type="component" value="Unassembled WGS sequence"/>
</dbReference>
<dbReference type="PANTHER" id="PTHR11161">
    <property type="entry name" value="O-ACYLTRANSFERASE"/>
    <property type="match status" value="1"/>
</dbReference>
<evidence type="ECO:0000256" key="2">
    <source>
        <dbReference type="SAM" id="SignalP"/>
    </source>
</evidence>
<evidence type="ECO:0000313" key="3">
    <source>
        <dbReference type="EMBL" id="GMR62102.1"/>
    </source>
</evidence>
<evidence type="ECO:0000313" key="4">
    <source>
        <dbReference type="Proteomes" id="UP001328107"/>
    </source>
</evidence>
<protein>
    <recommendedName>
        <fullName evidence="5">Acyltransferase</fullName>
    </recommendedName>
</protein>
<feature type="transmembrane region" description="Helical" evidence="1">
    <location>
        <begin position="35"/>
        <end position="56"/>
    </location>
</feature>
<keyword evidence="1" id="KW-1133">Transmembrane helix</keyword>
<proteinExistence type="predicted"/>
<keyword evidence="1" id="KW-0812">Transmembrane</keyword>
<name>A0AAN5DGI9_9BILA</name>
<keyword evidence="2" id="KW-0732">Signal</keyword>
<comment type="caution">
    <text evidence="3">The sequence shown here is derived from an EMBL/GenBank/DDBJ whole genome shotgun (WGS) entry which is preliminary data.</text>
</comment>
<organism evidence="3 4">
    <name type="scientific">Pristionchus mayeri</name>
    <dbReference type="NCBI Taxonomy" id="1317129"/>
    <lineage>
        <taxon>Eukaryota</taxon>
        <taxon>Metazoa</taxon>
        <taxon>Ecdysozoa</taxon>
        <taxon>Nematoda</taxon>
        <taxon>Chromadorea</taxon>
        <taxon>Rhabditida</taxon>
        <taxon>Rhabditina</taxon>
        <taxon>Diplogasteromorpha</taxon>
        <taxon>Diplogasteroidea</taxon>
        <taxon>Neodiplogasteridae</taxon>
        <taxon>Pristionchus</taxon>
    </lineage>
</organism>
<sequence length="100" mass="11337">GRLSYCAYLVHFFVLLVLLDESDGPTPFVSLRHMYFTVVIPVVVLSTAFAFVWTCLVEIPFGKLEVIALDLLVHRSTRAQHENNAEEVRLETINDGCELK</sequence>
<dbReference type="InterPro" id="IPR052728">
    <property type="entry name" value="O2_lipid_transport_reg"/>
</dbReference>
<dbReference type="EMBL" id="BTRK01000006">
    <property type="protein sequence ID" value="GMR62102.1"/>
    <property type="molecule type" value="Genomic_DNA"/>
</dbReference>
<feature type="chain" id="PRO_5043050691" description="Acyltransferase" evidence="2">
    <location>
        <begin position="25"/>
        <end position="100"/>
    </location>
</feature>
<feature type="non-terminal residue" evidence="3">
    <location>
        <position position="1"/>
    </location>
</feature>
<keyword evidence="4" id="KW-1185">Reference proteome</keyword>
<dbReference type="AlphaFoldDB" id="A0AAN5DGI9"/>